<dbReference type="AlphaFoldDB" id="A0A5D3YB53"/>
<dbReference type="EMBL" id="VNHT01000111">
    <property type="protein sequence ID" value="TYP71584.1"/>
    <property type="molecule type" value="Genomic_DNA"/>
</dbReference>
<gene>
    <name evidence="1" type="ORF">BCL69_11115</name>
</gene>
<dbReference type="Proteomes" id="UP000324176">
    <property type="component" value="Unassembled WGS sequence"/>
</dbReference>
<protein>
    <submittedName>
        <fullName evidence="1">Uncharacterized protein</fullName>
    </submittedName>
</protein>
<sequence length="72" mass="8271">MIASLAFLGPKYDYILREVYTKSAPKDIFDKRYPFSVIFDDALADSAPLHQLLIKDITPDMLKEIAQEHERG</sequence>
<evidence type="ECO:0000313" key="1">
    <source>
        <dbReference type="EMBL" id="TYP71584.1"/>
    </source>
</evidence>
<evidence type="ECO:0000313" key="2">
    <source>
        <dbReference type="Proteomes" id="UP000324176"/>
    </source>
</evidence>
<organism evidence="1 2">
    <name type="scientific">Nitrosomonas communis</name>
    <dbReference type="NCBI Taxonomy" id="44574"/>
    <lineage>
        <taxon>Bacteria</taxon>
        <taxon>Pseudomonadati</taxon>
        <taxon>Pseudomonadota</taxon>
        <taxon>Betaproteobacteria</taxon>
        <taxon>Nitrosomonadales</taxon>
        <taxon>Nitrosomonadaceae</taxon>
        <taxon>Nitrosomonas</taxon>
    </lineage>
</organism>
<comment type="caution">
    <text evidence="1">The sequence shown here is derived from an EMBL/GenBank/DDBJ whole genome shotgun (WGS) entry which is preliminary data.</text>
</comment>
<reference evidence="1 2" key="1">
    <citation type="submission" date="2019-07" db="EMBL/GenBank/DDBJ databases">
        <title>Active sludge and wastewater microbial communities from Klosterneuburg, Austria.</title>
        <authorList>
            <person name="Wagner M."/>
        </authorList>
    </citation>
    <scope>NUCLEOTIDE SEQUENCE [LARGE SCALE GENOMIC DNA]</scope>
    <source>
        <strain evidence="1 2">Nm2</strain>
    </source>
</reference>
<name>A0A5D3YB53_9PROT</name>
<dbReference type="RefSeq" id="WP_200899578.1">
    <property type="nucleotide sequence ID" value="NZ_CP011451.1"/>
</dbReference>
<accession>A0A5D3YB53</accession>
<proteinExistence type="predicted"/>